<dbReference type="Gene3D" id="1.10.4080.10">
    <property type="entry name" value="ADP-ribosylation/Crystallin J1"/>
    <property type="match status" value="1"/>
</dbReference>
<dbReference type="InterPro" id="IPR036705">
    <property type="entry name" value="Ribosyl_crysJ1_sf"/>
</dbReference>
<sequence>MTKLKANEDRAIACLLAGAAGDALGAPVEFLDRPQILQRFGPGGIRDYAPAYGGIGKITDDTQMTLFTAEGCLRALRRDREADMESMRHGLHQAYLRWLMTQSAGTATTNDSWLLQQPQLYARRAPGNTCLSALSRKGGERNNSKGCGGVMRVAPCGLLYPGQAARAFNLGVEAAKLTHGHPTGYLAAGAFAAIIAGLVIGAPLNEAIADAGEALRACPDHEETLHALDGACHLAATGVDANEAIPELGEGWVAEEALAIAVYCALTARTLEEGIVTAVNITGDSDSTGAMAGNLLGAMYGIDAIPNRWLKGLELRDVIETVARDLVRIPQAAEQAGHREWLTRYPEDRF</sequence>
<dbReference type="SUPFAM" id="SSF101478">
    <property type="entry name" value="ADP-ribosylglycohydrolase"/>
    <property type="match status" value="1"/>
</dbReference>
<feature type="binding site" evidence="3">
    <location>
        <position position="287"/>
    </location>
    <ligand>
        <name>Mg(2+)</name>
        <dbReference type="ChEBI" id="CHEBI:18420"/>
        <label>1</label>
    </ligand>
</feature>
<keyword evidence="5" id="KW-1185">Reference proteome</keyword>
<feature type="binding site" evidence="3">
    <location>
        <position position="60"/>
    </location>
    <ligand>
        <name>Mg(2+)</name>
        <dbReference type="ChEBI" id="CHEBI:18420"/>
        <label>1</label>
    </ligand>
</feature>
<feature type="binding site" evidence="3">
    <location>
        <position position="59"/>
    </location>
    <ligand>
        <name>Mg(2+)</name>
        <dbReference type="ChEBI" id="CHEBI:18420"/>
        <label>1</label>
    </ligand>
</feature>
<dbReference type="PANTHER" id="PTHR16222">
    <property type="entry name" value="ADP-RIBOSYLGLYCOHYDROLASE"/>
    <property type="match status" value="1"/>
</dbReference>
<evidence type="ECO:0000313" key="4">
    <source>
        <dbReference type="EMBL" id="MBK4737804.1"/>
    </source>
</evidence>
<evidence type="ECO:0000256" key="1">
    <source>
        <dbReference type="ARBA" id="ARBA00010702"/>
    </source>
</evidence>
<comment type="caution">
    <text evidence="4">The sequence shown here is derived from an EMBL/GenBank/DDBJ whole genome shotgun (WGS) entry which is preliminary data.</text>
</comment>
<proteinExistence type="inferred from homology"/>
<feature type="binding site" evidence="3">
    <location>
        <position position="286"/>
    </location>
    <ligand>
        <name>Mg(2+)</name>
        <dbReference type="ChEBI" id="CHEBI:18420"/>
        <label>1</label>
    </ligand>
</feature>
<dbReference type="RefSeq" id="WP_200596382.1">
    <property type="nucleotide sequence ID" value="NZ_JAEPBG010000014.1"/>
</dbReference>
<name>A0A934T2D7_9BURK</name>
<evidence type="ECO:0000256" key="2">
    <source>
        <dbReference type="ARBA" id="ARBA00022801"/>
    </source>
</evidence>
<keyword evidence="2" id="KW-0378">Hydrolase</keyword>
<dbReference type="AlphaFoldDB" id="A0A934T2D7"/>
<feature type="binding site" evidence="3">
    <location>
        <position position="284"/>
    </location>
    <ligand>
        <name>Mg(2+)</name>
        <dbReference type="ChEBI" id="CHEBI:18420"/>
        <label>1</label>
    </ligand>
</feature>
<accession>A0A934T2D7</accession>
<evidence type="ECO:0000313" key="5">
    <source>
        <dbReference type="Proteomes" id="UP000622890"/>
    </source>
</evidence>
<evidence type="ECO:0000256" key="3">
    <source>
        <dbReference type="PIRSR" id="PIRSR605502-1"/>
    </source>
</evidence>
<gene>
    <name evidence="4" type="ORF">JJB74_24550</name>
</gene>
<dbReference type="InterPro" id="IPR005502">
    <property type="entry name" value="Ribosyl_crysJ1"/>
</dbReference>
<dbReference type="Pfam" id="PF03747">
    <property type="entry name" value="ADP_ribosyl_GH"/>
    <property type="match status" value="1"/>
</dbReference>
<organism evidence="4 5">
    <name type="scientific">Noviherbaspirillum pedocola</name>
    <dbReference type="NCBI Taxonomy" id="2801341"/>
    <lineage>
        <taxon>Bacteria</taxon>
        <taxon>Pseudomonadati</taxon>
        <taxon>Pseudomonadota</taxon>
        <taxon>Betaproteobacteria</taxon>
        <taxon>Burkholderiales</taxon>
        <taxon>Oxalobacteraceae</taxon>
        <taxon>Noviherbaspirillum</taxon>
    </lineage>
</organism>
<dbReference type="EMBL" id="JAEPBG010000014">
    <property type="protein sequence ID" value="MBK4737804.1"/>
    <property type="molecule type" value="Genomic_DNA"/>
</dbReference>
<protein>
    <submittedName>
        <fullName evidence="4">ADP-ribosylglycohydrolase family protein</fullName>
    </submittedName>
</protein>
<dbReference type="Proteomes" id="UP000622890">
    <property type="component" value="Unassembled WGS sequence"/>
</dbReference>
<dbReference type="GO" id="GO:0046872">
    <property type="term" value="F:metal ion binding"/>
    <property type="evidence" value="ECO:0007669"/>
    <property type="project" value="UniProtKB-KW"/>
</dbReference>
<keyword evidence="3" id="KW-0479">Metal-binding</keyword>
<dbReference type="InterPro" id="IPR050792">
    <property type="entry name" value="ADP-ribosylglycohydrolase"/>
</dbReference>
<feature type="binding site" evidence="3">
    <location>
        <position position="61"/>
    </location>
    <ligand>
        <name>Mg(2+)</name>
        <dbReference type="ChEBI" id="CHEBI:18420"/>
        <label>1</label>
    </ligand>
</feature>
<comment type="cofactor">
    <cofactor evidence="3">
        <name>Mg(2+)</name>
        <dbReference type="ChEBI" id="CHEBI:18420"/>
    </cofactor>
    <text evidence="3">Binds 2 magnesium ions per subunit.</text>
</comment>
<dbReference type="GO" id="GO:0016787">
    <property type="term" value="F:hydrolase activity"/>
    <property type="evidence" value="ECO:0007669"/>
    <property type="project" value="UniProtKB-KW"/>
</dbReference>
<reference evidence="4" key="1">
    <citation type="submission" date="2021-01" db="EMBL/GenBank/DDBJ databases">
        <title>Genome sequence of strain Noviherbaspirillum sp. DKR-6.</title>
        <authorList>
            <person name="Chaudhary D.K."/>
        </authorList>
    </citation>
    <scope>NUCLEOTIDE SEQUENCE</scope>
    <source>
        <strain evidence="4">DKR-6</strain>
    </source>
</reference>
<dbReference type="PANTHER" id="PTHR16222:SF24">
    <property type="entry name" value="ADP-RIBOSYLHYDROLASE ARH3"/>
    <property type="match status" value="1"/>
</dbReference>
<comment type="similarity">
    <text evidence="1">Belongs to the ADP-ribosylglycohydrolase family.</text>
</comment>
<keyword evidence="3" id="KW-0460">Magnesium</keyword>